<keyword evidence="1" id="KW-0812">Transmembrane</keyword>
<reference evidence="2" key="1">
    <citation type="submission" date="2019-12" db="EMBL/GenBank/DDBJ databases">
        <authorList>
            <person name="Cremers G."/>
        </authorList>
    </citation>
    <scope>NUCLEOTIDE SEQUENCE</scope>
    <source>
        <strain evidence="2">Mbul1</strain>
    </source>
</reference>
<protein>
    <submittedName>
        <fullName evidence="2">Uncharacterized protein</fullName>
    </submittedName>
</protein>
<gene>
    <name evidence="2" type="ORF">MBUL_04231</name>
</gene>
<proteinExistence type="predicted"/>
<keyword evidence="1" id="KW-0472">Membrane</keyword>
<evidence type="ECO:0000256" key="1">
    <source>
        <dbReference type="SAM" id="Phobius"/>
    </source>
</evidence>
<sequence>MAIPLQTRGTTVAAYQVSFQAIRSLWRETSAVAALVIVQGRVDAATEIPGSPALTSLGLIVDIAVTVLLAPYTMAIYRYALGLPVGSLRSLLADAMRRKDFLAYQLGWFLVGRLWTMVPITSTSFSGIFAALLLILCFWLTLRFFAVGPALAIEESQATAREAFEATAGRIWTLFYICFCTAFPLVTAILVVGVTFVLVGGLGAGKPAASSLILTGILLSPLLVFSLVLRAVLEAQIFRNLGLFAPQPEMENR</sequence>
<accession>A0A679J9H6</accession>
<dbReference type="EMBL" id="LR743504">
    <property type="protein sequence ID" value="CAA2107581.1"/>
    <property type="molecule type" value="Genomic_DNA"/>
</dbReference>
<evidence type="ECO:0000313" key="2">
    <source>
        <dbReference type="EMBL" id="CAA2107581.1"/>
    </source>
</evidence>
<name>A0A679J9H6_9HYPH</name>
<keyword evidence="1" id="KW-1133">Transmembrane helix</keyword>
<organism evidence="2">
    <name type="scientific">Methylobacterium bullatum</name>
    <dbReference type="NCBI Taxonomy" id="570505"/>
    <lineage>
        <taxon>Bacteria</taxon>
        <taxon>Pseudomonadati</taxon>
        <taxon>Pseudomonadota</taxon>
        <taxon>Alphaproteobacteria</taxon>
        <taxon>Hyphomicrobiales</taxon>
        <taxon>Methylobacteriaceae</taxon>
        <taxon>Methylobacterium</taxon>
    </lineage>
</organism>
<feature type="transmembrane region" description="Helical" evidence="1">
    <location>
        <begin position="128"/>
        <end position="153"/>
    </location>
</feature>
<feature type="transmembrane region" description="Helical" evidence="1">
    <location>
        <begin position="211"/>
        <end position="233"/>
    </location>
</feature>
<feature type="transmembrane region" description="Helical" evidence="1">
    <location>
        <begin position="101"/>
        <end position="122"/>
    </location>
</feature>
<dbReference type="AlphaFoldDB" id="A0A679J9H6"/>
<feature type="transmembrane region" description="Helical" evidence="1">
    <location>
        <begin position="59"/>
        <end position="80"/>
    </location>
</feature>
<feature type="transmembrane region" description="Helical" evidence="1">
    <location>
        <begin position="174"/>
        <end position="199"/>
    </location>
</feature>